<organism evidence="2 3">
    <name type="scientific">Candidula unifasciata</name>
    <dbReference type="NCBI Taxonomy" id="100452"/>
    <lineage>
        <taxon>Eukaryota</taxon>
        <taxon>Metazoa</taxon>
        <taxon>Spiralia</taxon>
        <taxon>Lophotrochozoa</taxon>
        <taxon>Mollusca</taxon>
        <taxon>Gastropoda</taxon>
        <taxon>Heterobranchia</taxon>
        <taxon>Euthyneura</taxon>
        <taxon>Panpulmonata</taxon>
        <taxon>Eupulmonata</taxon>
        <taxon>Stylommatophora</taxon>
        <taxon>Helicina</taxon>
        <taxon>Helicoidea</taxon>
        <taxon>Geomitridae</taxon>
        <taxon>Candidula</taxon>
    </lineage>
</organism>
<keyword evidence="3" id="KW-1185">Reference proteome</keyword>
<accession>A0A8S4A2U1</accession>
<protein>
    <recommendedName>
        <fullName evidence="1">Thioredoxin domain-containing protein</fullName>
    </recommendedName>
</protein>
<dbReference type="EMBL" id="CAJHNH020007013">
    <property type="protein sequence ID" value="CAG5134295.1"/>
    <property type="molecule type" value="Genomic_DNA"/>
</dbReference>
<dbReference type="InterPro" id="IPR013766">
    <property type="entry name" value="Thioredoxin_domain"/>
</dbReference>
<evidence type="ECO:0000259" key="1">
    <source>
        <dbReference type="Pfam" id="PF00085"/>
    </source>
</evidence>
<feature type="domain" description="Thioredoxin" evidence="1">
    <location>
        <begin position="40"/>
        <end position="121"/>
    </location>
</feature>
<dbReference type="OrthoDB" id="427280at2759"/>
<dbReference type="InterPro" id="IPR036249">
    <property type="entry name" value="Thioredoxin-like_sf"/>
</dbReference>
<dbReference type="AlphaFoldDB" id="A0A8S4A2U1"/>
<proteinExistence type="predicted"/>
<gene>
    <name evidence="2" type="ORF">CUNI_LOCUS19853</name>
</gene>
<dbReference type="Proteomes" id="UP000678393">
    <property type="component" value="Unassembled WGS sequence"/>
</dbReference>
<dbReference type="PANTHER" id="PTHR45672">
    <property type="entry name" value="PROTEIN DISULFIDE-ISOMERASE C17H9.14C-RELATED"/>
    <property type="match status" value="1"/>
</dbReference>
<dbReference type="Pfam" id="PF00085">
    <property type="entry name" value="Thioredoxin"/>
    <property type="match status" value="1"/>
</dbReference>
<reference evidence="2" key="1">
    <citation type="submission" date="2021-04" db="EMBL/GenBank/DDBJ databases">
        <authorList>
            <consortium name="Molecular Ecology Group"/>
        </authorList>
    </citation>
    <scope>NUCLEOTIDE SEQUENCE</scope>
</reference>
<dbReference type="GO" id="GO:0003756">
    <property type="term" value="F:protein disulfide isomerase activity"/>
    <property type="evidence" value="ECO:0007669"/>
    <property type="project" value="TreeGrafter"/>
</dbReference>
<dbReference type="SUPFAM" id="SSF52833">
    <property type="entry name" value="Thioredoxin-like"/>
    <property type="match status" value="1"/>
</dbReference>
<dbReference type="GO" id="GO:0006457">
    <property type="term" value="P:protein folding"/>
    <property type="evidence" value="ECO:0007669"/>
    <property type="project" value="TreeGrafter"/>
</dbReference>
<sequence length="160" mass="18397">MPCFKWEALLPKPPPPKGGFFGASSTTTPKQDAYVGSSSVFALDDQNFKPFLRTKDMALVMFYQTNCKNCDFSKKHFKKASETTKRDNHAYAAVDCKKTPELCCAEDIPFIPYFKLYCRGRFVGFNGDYKLFVHKNMKRWVESMTAFTQMGHKIEPCRTK</sequence>
<comment type="caution">
    <text evidence="2">The sequence shown here is derived from an EMBL/GenBank/DDBJ whole genome shotgun (WGS) entry which is preliminary data.</text>
</comment>
<dbReference type="PANTHER" id="PTHR45672:SF2">
    <property type="entry name" value="PROTEIN DISULFIDE-ISOMERASE A5"/>
    <property type="match status" value="1"/>
</dbReference>
<dbReference type="Gene3D" id="3.40.30.10">
    <property type="entry name" value="Glutaredoxin"/>
    <property type="match status" value="1"/>
</dbReference>
<name>A0A8S4A2U1_9EUPU</name>
<evidence type="ECO:0000313" key="3">
    <source>
        <dbReference type="Proteomes" id="UP000678393"/>
    </source>
</evidence>
<evidence type="ECO:0000313" key="2">
    <source>
        <dbReference type="EMBL" id="CAG5134295.1"/>
    </source>
</evidence>
<dbReference type="GO" id="GO:0005783">
    <property type="term" value="C:endoplasmic reticulum"/>
    <property type="evidence" value="ECO:0007669"/>
    <property type="project" value="TreeGrafter"/>
</dbReference>
<dbReference type="InterPro" id="IPR051063">
    <property type="entry name" value="PDI"/>
</dbReference>